<protein>
    <submittedName>
        <fullName evidence="2">Uncharacterized protein</fullName>
    </submittedName>
</protein>
<dbReference type="OrthoDB" id="5883844at2759"/>
<organism evidence="2 3">
    <name type="scientific">Oesophagostomum dentatum</name>
    <name type="common">Nodular worm</name>
    <dbReference type="NCBI Taxonomy" id="61180"/>
    <lineage>
        <taxon>Eukaryota</taxon>
        <taxon>Metazoa</taxon>
        <taxon>Ecdysozoa</taxon>
        <taxon>Nematoda</taxon>
        <taxon>Chromadorea</taxon>
        <taxon>Rhabditida</taxon>
        <taxon>Rhabditina</taxon>
        <taxon>Rhabditomorpha</taxon>
        <taxon>Strongyloidea</taxon>
        <taxon>Strongylidae</taxon>
        <taxon>Oesophagostomum</taxon>
    </lineage>
</organism>
<accession>A0A0B1SX96</accession>
<reference evidence="2 3" key="1">
    <citation type="submission" date="2014-03" db="EMBL/GenBank/DDBJ databases">
        <title>Draft genome of the hookworm Oesophagostomum dentatum.</title>
        <authorList>
            <person name="Mitreva M."/>
        </authorList>
    </citation>
    <scope>NUCLEOTIDE SEQUENCE [LARGE SCALE GENOMIC DNA]</scope>
    <source>
        <strain evidence="2 3">OD-Hann</strain>
    </source>
</reference>
<feature type="region of interest" description="Disordered" evidence="1">
    <location>
        <begin position="47"/>
        <end position="85"/>
    </location>
</feature>
<keyword evidence="3" id="KW-1185">Reference proteome</keyword>
<dbReference type="EMBL" id="KN554031">
    <property type="protein sequence ID" value="KHJ89579.1"/>
    <property type="molecule type" value="Genomic_DNA"/>
</dbReference>
<gene>
    <name evidence="2" type="ORF">OESDEN_10592</name>
</gene>
<name>A0A0B1SX96_OESDE</name>
<dbReference type="Proteomes" id="UP000053660">
    <property type="component" value="Unassembled WGS sequence"/>
</dbReference>
<evidence type="ECO:0000313" key="3">
    <source>
        <dbReference type="Proteomes" id="UP000053660"/>
    </source>
</evidence>
<feature type="compositionally biased region" description="Basic and acidic residues" evidence="1">
    <location>
        <begin position="130"/>
        <end position="143"/>
    </location>
</feature>
<proteinExistence type="predicted"/>
<feature type="non-terminal residue" evidence="2">
    <location>
        <position position="149"/>
    </location>
</feature>
<sequence length="149" mass="17051">MFTPGFLAPLFYCCCYKSHLFSDHTEKGKRQMNSDTKFVQELGEKAKDLSEEEQRKMSDTGKAVKDAAEAGYDKVSPPPSHPEITRFPWKVNQEYDGTSGIMAQKLTQAMDYVIDKREFARVFANKAKNMKEAEQQEKNETRKAVKNAQ</sequence>
<dbReference type="AlphaFoldDB" id="A0A0B1SX96"/>
<feature type="compositionally biased region" description="Basic and acidic residues" evidence="1">
    <location>
        <begin position="47"/>
        <end position="72"/>
    </location>
</feature>
<evidence type="ECO:0000256" key="1">
    <source>
        <dbReference type="SAM" id="MobiDB-lite"/>
    </source>
</evidence>
<evidence type="ECO:0000313" key="2">
    <source>
        <dbReference type="EMBL" id="KHJ89579.1"/>
    </source>
</evidence>
<feature type="region of interest" description="Disordered" evidence="1">
    <location>
        <begin position="130"/>
        <end position="149"/>
    </location>
</feature>